<reference evidence="2" key="1">
    <citation type="journal article" date="2021" name="PeerJ">
        <title>Extensive microbial diversity within the chicken gut microbiome revealed by metagenomics and culture.</title>
        <authorList>
            <person name="Gilroy R."/>
            <person name="Ravi A."/>
            <person name="Getino M."/>
            <person name="Pursley I."/>
            <person name="Horton D.L."/>
            <person name="Alikhan N.F."/>
            <person name="Baker D."/>
            <person name="Gharbi K."/>
            <person name="Hall N."/>
            <person name="Watson M."/>
            <person name="Adriaenssens E.M."/>
            <person name="Foster-Nyarko E."/>
            <person name="Jarju S."/>
            <person name="Secka A."/>
            <person name="Antonio M."/>
            <person name="Oren A."/>
            <person name="Chaudhuri R.R."/>
            <person name="La Ragione R."/>
            <person name="Hildebrand F."/>
            <person name="Pallen M.J."/>
        </authorList>
    </citation>
    <scope>NUCLEOTIDE SEQUENCE</scope>
    <source>
        <strain evidence="2">6627</strain>
    </source>
</reference>
<feature type="compositionally biased region" description="Polar residues" evidence="1">
    <location>
        <begin position="350"/>
        <end position="374"/>
    </location>
</feature>
<evidence type="ECO:0008006" key="4">
    <source>
        <dbReference type="Google" id="ProtNLM"/>
    </source>
</evidence>
<evidence type="ECO:0000256" key="1">
    <source>
        <dbReference type="SAM" id="MobiDB-lite"/>
    </source>
</evidence>
<dbReference type="EMBL" id="DXFP01000008">
    <property type="protein sequence ID" value="HIX01341.1"/>
    <property type="molecule type" value="Genomic_DNA"/>
</dbReference>
<accession>A0A9D1UVV8</accession>
<feature type="compositionally biased region" description="Polar residues" evidence="1">
    <location>
        <begin position="320"/>
        <end position="335"/>
    </location>
</feature>
<gene>
    <name evidence="2" type="ORF">H9861_01100</name>
</gene>
<dbReference type="InterPro" id="IPR053154">
    <property type="entry name" value="c-di-AMP_regulator"/>
</dbReference>
<dbReference type="PANTHER" id="PTHR37804:SF1">
    <property type="entry name" value="CDAA REGULATORY PROTEIN CDAR"/>
    <property type="match status" value="1"/>
</dbReference>
<dbReference type="Gene3D" id="2.170.120.30">
    <property type="match status" value="1"/>
</dbReference>
<proteinExistence type="predicted"/>
<comment type="caution">
    <text evidence="2">The sequence shown here is derived from an EMBL/GenBank/DDBJ whole genome shotgun (WGS) entry which is preliminary data.</text>
</comment>
<reference evidence="2" key="2">
    <citation type="submission" date="2021-04" db="EMBL/GenBank/DDBJ databases">
        <authorList>
            <person name="Gilroy R."/>
        </authorList>
    </citation>
    <scope>NUCLEOTIDE SEQUENCE</scope>
    <source>
        <strain evidence="2">6627</strain>
    </source>
</reference>
<evidence type="ECO:0000313" key="3">
    <source>
        <dbReference type="Proteomes" id="UP000823963"/>
    </source>
</evidence>
<dbReference type="PANTHER" id="PTHR37804">
    <property type="entry name" value="CDAA REGULATORY PROTEIN CDAR"/>
    <property type="match status" value="1"/>
</dbReference>
<sequence length="374" mass="39734">MKLSKFFNTKFMYAVSSLLFAICLFGYVTTDTGINTSNTNKSSLMSQKSVTLTVPLKVNVSSKYFVEGYPENVKVKINGPAALVQTTQNTQNFEVYANLSGLKPGKHKVKLKISGINRELSANVEPETITVKISKRKTISAPVQVRFDSTLIGNGYAAGIASSSYGKVKVTGAKSTVEKVANVVADISLPEGVEHTVSQNVTLQALDSNGRPLNVVIEPASVKATVPIYAATTSKKVSVHLVESGSRNSAKNYSLSTSTKTVTVTGTKQALSRLHTLNVAVPIDGITSDTTKTVPIDTIQNGIISVNPNVIQVRITVSDDSNQNSAVPSSKTANDASKKATKDENEEASQTDNTVNTSSAVTADQQSLVKGNNE</sequence>
<dbReference type="AlphaFoldDB" id="A0A9D1UVV8"/>
<protein>
    <recommendedName>
        <fullName evidence="4">Cell surface protein</fullName>
    </recommendedName>
</protein>
<name>A0A9D1UVV8_9LACO</name>
<dbReference type="InterPro" id="IPR012505">
    <property type="entry name" value="YbbR"/>
</dbReference>
<dbReference type="Pfam" id="PF07949">
    <property type="entry name" value="YbbR"/>
    <property type="match status" value="3"/>
</dbReference>
<organism evidence="2 3">
    <name type="scientific">Candidatus Ligilactobacillus excrementigallinarum</name>
    <dbReference type="NCBI Taxonomy" id="2838641"/>
    <lineage>
        <taxon>Bacteria</taxon>
        <taxon>Bacillati</taxon>
        <taxon>Bacillota</taxon>
        <taxon>Bacilli</taxon>
        <taxon>Lactobacillales</taxon>
        <taxon>Lactobacillaceae</taxon>
        <taxon>Ligilactobacillus</taxon>
    </lineage>
</organism>
<dbReference type="Gene3D" id="2.170.120.40">
    <property type="entry name" value="YbbR-like domain"/>
    <property type="match status" value="2"/>
</dbReference>
<evidence type="ECO:0000313" key="2">
    <source>
        <dbReference type="EMBL" id="HIX01341.1"/>
    </source>
</evidence>
<dbReference type="Proteomes" id="UP000823963">
    <property type="component" value="Unassembled WGS sequence"/>
</dbReference>
<feature type="region of interest" description="Disordered" evidence="1">
    <location>
        <begin position="320"/>
        <end position="374"/>
    </location>
</feature>